<name>A0ABD2Q4I8_9PLAT</name>
<evidence type="ECO:0000313" key="3">
    <source>
        <dbReference type="Proteomes" id="UP001626550"/>
    </source>
</evidence>
<gene>
    <name evidence="2" type="ORF">Ciccas_007782</name>
</gene>
<protein>
    <submittedName>
        <fullName evidence="2">Uncharacterized protein</fullName>
    </submittedName>
</protein>
<evidence type="ECO:0000313" key="2">
    <source>
        <dbReference type="EMBL" id="KAL3313616.1"/>
    </source>
</evidence>
<feature type="compositionally biased region" description="Low complexity" evidence="1">
    <location>
        <begin position="65"/>
        <end position="76"/>
    </location>
</feature>
<keyword evidence="3" id="KW-1185">Reference proteome</keyword>
<comment type="caution">
    <text evidence="2">The sequence shown here is derived from an EMBL/GenBank/DDBJ whole genome shotgun (WGS) entry which is preliminary data.</text>
</comment>
<dbReference type="Proteomes" id="UP001626550">
    <property type="component" value="Unassembled WGS sequence"/>
</dbReference>
<dbReference type="EMBL" id="JBJKFK010001248">
    <property type="protein sequence ID" value="KAL3313616.1"/>
    <property type="molecule type" value="Genomic_DNA"/>
</dbReference>
<proteinExistence type="predicted"/>
<reference evidence="2 3" key="1">
    <citation type="submission" date="2024-11" db="EMBL/GenBank/DDBJ databases">
        <title>Adaptive evolution of stress response genes in parasites aligns with host niche diversity.</title>
        <authorList>
            <person name="Hahn C."/>
            <person name="Resl P."/>
        </authorList>
    </citation>
    <scope>NUCLEOTIDE SEQUENCE [LARGE SCALE GENOMIC DNA]</scope>
    <source>
        <strain evidence="2">EGGRZ-B1_66</strain>
        <tissue evidence="2">Body</tissue>
    </source>
</reference>
<feature type="region of interest" description="Disordered" evidence="1">
    <location>
        <begin position="65"/>
        <end position="90"/>
    </location>
</feature>
<dbReference type="AlphaFoldDB" id="A0ABD2Q4I8"/>
<organism evidence="2 3">
    <name type="scientific">Cichlidogyrus casuarinus</name>
    <dbReference type="NCBI Taxonomy" id="1844966"/>
    <lineage>
        <taxon>Eukaryota</taxon>
        <taxon>Metazoa</taxon>
        <taxon>Spiralia</taxon>
        <taxon>Lophotrochozoa</taxon>
        <taxon>Platyhelminthes</taxon>
        <taxon>Monogenea</taxon>
        <taxon>Monopisthocotylea</taxon>
        <taxon>Dactylogyridea</taxon>
        <taxon>Ancyrocephalidae</taxon>
        <taxon>Cichlidogyrus</taxon>
    </lineage>
</organism>
<sequence length="118" mass="13274">MGDFFMVDQNGDSSNEMSSLKKCCSILIDSDRMLRSFFNLPLKASDTFDGFLPIGRNHSLNLSRSRNRSFSASPSRKFNRSGLLNDSNSMLPDHTLDDNGDLILTPYGRLEVCQFTIL</sequence>
<accession>A0ABD2Q4I8</accession>
<evidence type="ECO:0000256" key="1">
    <source>
        <dbReference type="SAM" id="MobiDB-lite"/>
    </source>
</evidence>